<keyword evidence="4" id="KW-0479">Metal-binding</keyword>
<sequence length="323" mass="36559">MELSVYRNSFLSFLEENTKFTEPKSLYEPVSYILQLGGKRMRPLLALMSVDAFGKDYKLGLHAALAIEVFHNFTLLHDDIMDGAPLRRGKATVHEKWDVNTAILSGDAMMILANQCLEVYEGDIYKKLMQLFQKTALEVCEGQQYDMDFENRNDVSIPEYIEMIRLKTSVLVAAALKMGAIISDASEKDAEAMYQYGLNLGLAFQLQDDYLDAFGDPETFGKQVGGDIIENKKTFLYLKALENLEGSEKDQLLTLFTTTQENIDSKIEITKKIFIKSKAVNEIQQEIKNYTQKAFDVLEGVSISVSTKEDLIAFGHYLMGRKV</sequence>
<comment type="cofactor">
    <cofactor evidence="1">
        <name>Mg(2+)</name>
        <dbReference type="ChEBI" id="CHEBI:18420"/>
    </cofactor>
</comment>
<name>A0A1M5WVQ4_9FLAO</name>
<dbReference type="PANTHER" id="PTHR12001">
    <property type="entry name" value="GERANYLGERANYL PYROPHOSPHATE SYNTHASE"/>
    <property type="match status" value="1"/>
</dbReference>
<dbReference type="GO" id="GO:0046872">
    <property type="term" value="F:metal ion binding"/>
    <property type="evidence" value="ECO:0007669"/>
    <property type="project" value="UniProtKB-KW"/>
</dbReference>
<reference evidence="8" key="1">
    <citation type="submission" date="2016-11" db="EMBL/GenBank/DDBJ databases">
        <authorList>
            <person name="Varghese N."/>
            <person name="Submissions S."/>
        </authorList>
    </citation>
    <scope>NUCLEOTIDE SEQUENCE [LARGE SCALE GENOMIC DNA]</scope>
    <source>
        <strain evidence="8">DSM 100572</strain>
    </source>
</reference>
<dbReference type="SFLD" id="SFLDG01017">
    <property type="entry name" value="Polyprenyl_Transferase_Like"/>
    <property type="match status" value="1"/>
</dbReference>
<evidence type="ECO:0000256" key="4">
    <source>
        <dbReference type="ARBA" id="ARBA00022723"/>
    </source>
</evidence>
<evidence type="ECO:0000313" key="7">
    <source>
        <dbReference type="EMBL" id="SHH91540.1"/>
    </source>
</evidence>
<dbReference type="Pfam" id="PF00348">
    <property type="entry name" value="polyprenyl_synt"/>
    <property type="match status" value="1"/>
</dbReference>
<dbReference type="Proteomes" id="UP000184109">
    <property type="component" value="Unassembled WGS sequence"/>
</dbReference>
<keyword evidence="3 6" id="KW-0808">Transferase</keyword>
<dbReference type="InterPro" id="IPR008949">
    <property type="entry name" value="Isoprenoid_synthase_dom_sf"/>
</dbReference>
<dbReference type="RefSeq" id="WP_073122392.1">
    <property type="nucleotide sequence ID" value="NZ_BMEN01000007.1"/>
</dbReference>
<dbReference type="InterPro" id="IPR000092">
    <property type="entry name" value="Polyprenyl_synt"/>
</dbReference>
<dbReference type="CDD" id="cd00685">
    <property type="entry name" value="Trans_IPPS_HT"/>
    <property type="match status" value="1"/>
</dbReference>
<dbReference type="InterPro" id="IPR033749">
    <property type="entry name" value="Polyprenyl_synt_CS"/>
</dbReference>
<keyword evidence="8" id="KW-1185">Reference proteome</keyword>
<dbReference type="EMBL" id="FQXQ01000007">
    <property type="protein sequence ID" value="SHH91540.1"/>
    <property type="molecule type" value="Genomic_DNA"/>
</dbReference>
<dbReference type="SUPFAM" id="SSF48576">
    <property type="entry name" value="Terpenoid synthases"/>
    <property type="match status" value="1"/>
</dbReference>
<evidence type="ECO:0000256" key="3">
    <source>
        <dbReference type="ARBA" id="ARBA00022679"/>
    </source>
</evidence>
<dbReference type="STRING" id="1195760.SAMN05444281_2685"/>
<dbReference type="SFLD" id="SFLDS00005">
    <property type="entry name" value="Isoprenoid_Synthase_Type_I"/>
    <property type="match status" value="1"/>
</dbReference>
<dbReference type="PANTHER" id="PTHR12001:SF85">
    <property type="entry name" value="SHORT CHAIN ISOPRENYL DIPHOSPHATE SYNTHASE"/>
    <property type="match status" value="1"/>
</dbReference>
<dbReference type="AlphaFoldDB" id="A0A1M5WVQ4"/>
<dbReference type="PROSITE" id="PS00444">
    <property type="entry name" value="POLYPRENYL_SYNTHASE_2"/>
    <property type="match status" value="1"/>
</dbReference>
<dbReference type="OrthoDB" id="9805316at2"/>
<organism evidence="7 8">
    <name type="scientific">Wenyingzhuangia marina</name>
    <dbReference type="NCBI Taxonomy" id="1195760"/>
    <lineage>
        <taxon>Bacteria</taxon>
        <taxon>Pseudomonadati</taxon>
        <taxon>Bacteroidota</taxon>
        <taxon>Flavobacteriia</taxon>
        <taxon>Flavobacteriales</taxon>
        <taxon>Flavobacteriaceae</taxon>
        <taxon>Wenyingzhuangia</taxon>
    </lineage>
</organism>
<keyword evidence="5" id="KW-0460">Magnesium</keyword>
<dbReference type="GO" id="GO:0004659">
    <property type="term" value="F:prenyltransferase activity"/>
    <property type="evidence" value="ECO:0007669"/>
    <property type="project" value="InterPro"/>
</dbReference>
<accession>A0A1M5WVQ4</accession>
<dbReference type="Gene3D" id="1.10.600.10">
    <property type="entry name" value="Farnesyl Diphosphate Synthase"/>
    <property type="match status" value="1"/>
</dbReference>
<evidence type="ECO:0000256" key="1">
    <source>
        <dbReference type="ARBA" id="ARBA00001946"/>
    </source>
</evidence>
<gene>
    <name evidence="7" type="ORF">SAMN05444281_2685</name>
</gene>
<evidence type="ECO:0000256" key="5">
    <source>
        <dbReference type="ARBA" id="ARBA00022842"/>
    </source>
</evidence>
<evidence type="ECO:0000256" key="6">
    <source>
        <dbReference type="RuleBase" id="RU004466"/>
    </source>
</evidence>
<protein>
    <submittedName>
        <fullName evidence="7">Geranylgeranyl diphosphate synthase, type II</fullName>
    </submittedName>
</protein>
<dbReference type="PROSITE" id="PS00723">
    <property type="entry name" value="POLYPRENYL_SYNTHASE_1"/>
    <property type="match status" value="1"/>
</dbReference>
<dbReference type="GO" id="GO:0008299">
    <property type="term" value="P:isoprenoid biosynthetic process"/>
    <property type="evidence" value="ECO:0007669"/>
    <property type="project" value="InterPro"/>
</dbReference>
<evidence type="ECO:0000256" key="2">
    <source>
        <dbReference type="ARBA" id="ARBA00006706"/>
    </source>
</evidence>
<evidence type="ECO:0000313" key="8">
    <source>
        <dbReference type="Proteomes" id="UP000184109"/>
    </source>
</evidence>
<proteinExistence type="inferred from homology"/>
<comment type="similarity">
    <text evidence="2 6">Belongs to the FPP/GGPP synthase family.</text>
</comment>